<reference evidence="9 10" key="1">
    <citation type="submission" date="2019-02" db="EMBL/GenBank/DDBJ databases">
        <title>Genomic Encyclopedia of Type Strains, Phase IV (KMG-IV): sequencing the most valuable type-strain genomes for metagenomic binning, comparative biology and taxonomic classification.</title>
        <authorList>
            <person name="Goeker M."/>
        </authorList>
    </citation>
    <scope>NUCLEOTIDE SEQUENCE [LARGE SCALE GENOMIC DNA]</scope>
    <source>
        <strain evidence="9 10">DSM 10617</strain>
    </source>
</reference>
<dbReference type="EMBL" id="SGWV01000007">
    <property type="protein sequence ID" value="RZS58730.1"/>
    <property type="molecule type" value="Genomic_DNA"/>
</dbReference>
<dbReference type="InterPro" id="IPR003400">
    <property type="entry name" value="ExbD"/>
</dbReference>
<gene>
    <name evidence="9" type="ORF">EV685_1028</name>
</gene>
<evidence type="ECO:0000256" key="4">
    <source>
        <dbReference type="ARBA" id="ARBA00022692"/>
    </source>
</evidence>
<evidence type="ECO:0000256" key="8">
    <source>
        <dbReference type="SAM" id="Phobius"/>
    </source>
</evidence>
<evidence type="ECO:0000256" key="7">
    <source>
        <dbReference type="RuleBase" id="RU003879"/>
    </source>
</evidence>
<dbReference type="OrthoDB" id="9798629at2"/>
<dbReference type="RefSeq" id="WP_130480845.1">
    <property type="nucleotide sequence ID" value="NZ_SGWV01000007.1"/>
</dbReference>
<keyword evidence="9" id="KW-0132">Cell division</keyword>
<protein>
    <submittedName>
        <fullName evidence="9">Cell division and transport-associated protein TolR</fullName>
    </submittedName>
</protein>
<proteinExistence type="inferred from homology"/>
<dbReference type="Pfam" id="PF02472">
    <property type="entry name" value="ExbD"/>
    <property type="match status" value="1"/>
</dbReference>
<evidence type="ECO:0000256" key="6">
    <source>
        <dbReference type="ARBA" id="ARBA00023136"/>
    </source>
</evidence>
<dbReference type="Gene3D" id="3.30.420.270">
    <property type="match status" value="1"/>
</dbReference>
<comment type="caution">
    <text evidence="9">The sequence shown here is derived from an EMBL/GenBank/DDBJ whole genome shotgun (WGS) entry which is preliminary data.</text>
</comment>
<keyword evidence="7" id="KW-0653">Protein transport</keyword>
<keyword evidence="3" id="KW-1003">Cell membrane</keyword>
<dbReference type="Proteomes" id="UP000293433">
    <property type="component" value="Unassembled WGS sequence"/>
</dbReference>
<evidence type="ECO:0000313" key="9">
    <source>
        <dbReference type="EMBL" id="RZS58730.1"/>
    </source>
</evidence>
<dbReference type="PANTHER" id="PTHR30558">
    <property type="entry name" value="EXBD MEMBRANE COMPONENT OF PMF-DRIVEN MACROMOLECULE IMPORT SYSTEM"/>
    <property type="match status" value="1"/>
</dbReference>
<comment type="subcellular location">
    <subcellularLocation>
        <location evidence="1">Cell membrane</location>
        <topology evidence="1">Single-pass membrane protein</topology>
    </subcellularLocation>
    <subcellularLocation>
        <location evidence="7">Cell membrane</location>
        <topology evidence="7">Single-pass type II membrane protein</topology>
    </subcellularLocation>
</comment>
<dbReference type="GO" id="GO:0005886">
    <property type="term" value="C:plasma membrane"/>
    <property type="evidence" value="ECO:0007669"/>
    <property type="project" value="UniProtKB-SubCell"/>
</dbReference>
<keyword evidence="5 8" id="KW-1133">Transmembrane helix</keyword>
<sequence length="158" mass="16709">MPAVAGRGHGRRRTMNEINMVPFIDVMLVLLIIFMVSAPLMTPGVVDLPSIGQAQRQPDRVVEVILDSAEKLRLKVSAAPGAPAVTDGKPSDGERIELRQLAARVQALQQAAPGGAKQVPVIISADKGVKYEAVVKVMDTLQKAGVPRVGLAVRTTGS</sequence>
<evidence type="ECO:0000256" key="3">
    <source>
        <dbReference type="ARBA" id="ARBA00022475"/>
    </source>
</evidence>
<organism evidence="9 10">
    <name type="scientific">Sphaerotilus mobilis</name>
    <dbReference type="NCBI Taxonomy" id="47994"/>
    <lineage>
        <taxon>Bacteria</taxon>
        <taxon>Pseudomonadati</taxon>
        <taxon>Pseudomonadota</taxon>
        <taxon>Betaproteobacteria</taxon>
        <taxon>Burkholderiales</taxon>
        <taxon>Sphaerotilaceae</taxon>
        <taxon>Sphaerotilus</taxon>
    </lineage>
</organism>
<dbReference type="GO" id="GO:0022857">
    <property type="term" value="F:transmembrane transporter activity"/>
    <property type="evidence" value="ECO:0007669"/>
    <property type="project" value="InterPro"/>
</dbReference>
<dbReference type="GO" id="GO:0051301">
    <property type="term" value="P:cell division"/>
    <property type="evidence" value="ECO:0007669"/>
    <property type="project" value="UniProtKB-KW"/>
</dbReference>
<keyword evidence="10" id="KW-1185">Reference proteome</keyword>
<evidence type="ECO:0000256" key="2">
    <source>
        <dbReference type="ARBA" id="ARBA00005811"/>
    </source>
</evidence>
<evidence type="ECO:0000313" key="10">
    <source>
        <dbReference type="Proteomes" id="UP000293433"/>
    </source>
</evidence>
<name>A0A4V2EX97_9BURK</name>
<dbReference type="GO" id="GO:0015031">
    <property type="term" value="P:protein transport"/>
    <property type="evidence" value="ECO:0007669"/>
    <property type="project" value="UniProtKB-KW"/>
</dbReference>
<dbReference type="AlphaFoldDB" id="A0A4V2EX97"/>
<feature type="transmembrane region" description="Helical" evidence="8">
    <location>
        <begin position="21"/>
        <end position="41"/>
    </location>
</feature>
<keyword evidence="6 8" id="KW-0472">Membrane</keyword>
<keyword evidence="4 7" id="KW-0812">Transmembrane</keyword>
<keyword evidence="9" id="KW-0131">Cell cycle</keyword>
<dbReference type="PANTHER" id="PTHR30558:SF7">
    <property type="entry name" value="TOL-PAL SYSTEM PROTEIN TOLR"/>
    <property type="match status" value="1"/>
</dbReference>
<accession>A0A4V2EX97</accession>
<evidence type="ECO:0000256" key="1">
    <source>
        <dbReference type="ARBA" id="ARBA00004162"/>
    </source>
</evidence>
<keyword evidence="7" id="KW-0813">Transport</keyword>
<evidence type="ECO:0000256" key="5">
    <source>
        <dbReference type="ARBA" id="ARBA00022989"/>
    </source>
</evidence>
<comment type="similarity">
    <text evidence="2 7">Belongs to the ExbD/TolR family.</text>
</comment>